<dbReference type="SUPFAM" id="SSF52540">
    <property type="entry name" value="P-loop containing nucleoside triphosphate hydrolases"/>
    <property type="match status" value="1"/>
</dbReference>
<dbReference type="GeneID" id="70129989"/>
<comment type="caution">
    <text evidence="1">The sequence shown here is derived from an EMBL/GenBank/DDBJ whole genome shotgun (WGS) entry which is preliminary data.</text>
</comment>
<keyword evidence="2" id="KW-1185">Reference proteome</keyword>
<dbReference type="InterPro" id="IPR027417">
    <property type="entry name" value="P-loop_NTPase"/>
</dbReference>
<organism evidence="1 2">
    <name type="scientific">Truncatella angustata</name>
    <dbReference type="NCBI Taxonomy" id="152316"/>
    <lineage>
        <taxon>Eukaryota</taxon>
        <taxon>Fungi</taxon>
        <taxon>Dikarya</taxon>
        <taxon>Ascomycota</taxon>
        <taxon>Pezizomycotina</taxon>
        <taxon>Sordariomycetes</taxon>
        <taxon>Xylariomycetidae</taxon>
        <taxon>Amphisphaeriales</taxon>
        <taxon>Sporocadaceae</taxon>
        <taxon>Truncatella</taxon>
    </lineage>
</organism>
<dbReference type="RefSeq" id="XP_045951318.1">
    <property type="nucleotide sequence ID" value="XM_046101097.1"/>
</dbReference>
<evidence type="ECO:0008006" key="3">
    <source>
        <dbReference type="Google" id="ProtNLM"/>
    </source>
</evidence>
<dbReference type="OrthoDB" id="6161812at2759"/>
<dbReference type="EMBL" id="JAGPXC010000013">
    <property type="protein sequence ID" value="KAH6643388.1"/>
    <property type="molecule type" value="Genomic_DNA"/>
</dbReference>
<name>A0A9P8RFC2_9PEZI</name>
<gene>
    <name evidence="1" type="ORF">BKA67DRAFT_542345</name>
</gene>
<evidence type="ECO:0000313" key="1">
    <source>
        <dbReference type="EMBL" id="KAH6643388.1"/>
    </source>
</evidence>
<dbReference type="AlphaFoldDB" id="A0A9P8RFC2"/>
<dbReference type="Gene3D" id="3.40.50.300">
    <property type="entry name" value="P-loop containing nucleotide triphosphate hydrolases"/>
    <property type="match status" value="1"/>
</dbReference>
<proteinExistence type="predicted"/>
<dbReference type="Proteomes" id="UP000758603">
    <property type="component" value="Unassembled WGS sequence"/>
</dbReference>
<evidence type="ECO:0000313" key="2">
    <source>
        <dbReference type="Proteomes" id="UP000758603"/>
    </source>
</evidence>
<protein>
    <recommendedName>
        <fullName evidence="3">NB-ARC domain-containing protein</fullName>
    </recommendedName>
</protein>
<sequence>MLLIYGKGERSISADYERKRRKPPKQSDFSVPFNLFNIPEIHHSIARKTELVELRRSLTADGSRRVVVIQGLQVIGKTQLAVVYAEQYREHYSAVFWLNIKDHVWVKQRFVDGARQILGTTTRSSMPPRLG</sequence>
<reference evidence="1" key="1">
    <citation type="journal article" date="2021" name="Nat. Commun.">
        <title>Genetic determinants of endophytism in the Arabidopsis root mycobiome.</title>
        <authorList>
            <person name="Mesny F."/>
            <person name="Miyauchi S."/>
            <person name="Thiergart T."/>
            <person name="Pickel B."/>
            <person name="Atanasova L."/>
            <person name="Karlsson M."/>
            <person name="Huettel B."/>
            <person name="Barry K.W."/>
            <person name="Haridas S."/>
            <person name="Chen C."/>
            <person name="Bauer D."/>
            <person name="Andreopoulos W."/>
            <person name="Pangilinan J."/>
            <person name="LaButti K."/>
            <person name="Riley R."/>
            <person name="Lipzen A."/>
            <person name="Clum A."/>
            <person name="Drula E."/>
            <person name="Henrissat B."/>
            <person name="Kohler A."/>
            <person name="Grigoriev I.V."/>
            <person name="Martin F.M."/>
            <person name="Hacquard S."/>
        </authorList>
    </citation>
    <scope>NUCLEOTIDE SEQUENCE</scope>
    <source>
        <strain evidence="1">MPI-SDFR-AT-0073</strain>
    </source>
</reference>
<accession>A0A9P8RFC2</accession>